<dbReference type="Proteomes" id="UP000887569">
    <property type="component" value="Unplaced"/>
</dbReference>
<name>A0A915AG77_PARUN</name>
<organism evidence="2 3">
    <name type="scientific">Parascaris univalens</name>
    <name type="common">Nematode worm</name>
    <dbReference type="NCBI Taxonomy" id="6257"/>
    <lineage>
        <taxon>Eukaryota</taxon>
        <taxon>Metazoa</taxon>
        <taxon>Ecdysozoa</taxon>
        <taxon>Nematoda</taxon>
        <taxon>Chromadorea</taxon>
        <taxon>Rhabditida</taxon>
        <taxon>Spirurina</taxon>
        <taxon>Ascaridomorpha</taxon>
        <taxon>Ascaridoidea</taxon>
        <taxon>Ascarididae</taxon>
        <taxon>Parascaris</taxon>
    </lineage>
</organism>
<feature type="compositionally biased region" description="Polar residues" evidence="1">
    <location>
        <begin position="9"/>
        <end position="20"/>
    </location>
</feature>
<dbReference type="AlphaFoldDB" id="A0A915AG77"/>
<sequence length="52" mass="5659">MNRLLPASRNFSQPSMAGNLHTSPGENNFISCLSGHVQKKSSFCRRHGSISA</sequence>
<feature type="region of interest" description="Disordered" evidence="1">
    <location>
        <begin position="1"/>
        <end position="20"/>
    </location>
</feature>
<keyword evidence="2" id="KW-1185">Reference proteome</keyword>
<evidence type="ECO:0000313" key="3">
    <source>
        <dbReference type="WBParaSite" id="PgR007_g117_t04"/>
    </source>
</evidence>
<accession>A0A915AG77</accession>
<reference evidence="3" key="1">
    <citation type="submission" date="2022-11" db="UniProtKB">
        <authorList>
            <consortium name="WormBaseParasite"/>
        </authorList>
    </citation>
    <scope>IDENTIFICATION</scope>
</reference>
<dbReference type="WBParaSite" id="PgR007_g117_t04">
    <property type="protein sequence ID" value="PgR007_g117_t04"/>
    <property type="gene ID" value="PgR007_g117"/>
</dbReference>
<evidence type="ECO:0000256" key="1">
    <source>
        <dbReference type="SAM" id="MobiDB-lite"/>
    </source>
</evidence>
<protein>
    <submittedName>
        <fullName evidence="3">Uncharacterized protein</fullName>
    </submittedName>
</protein>
<evidence type="ECO:0000313" key="2">
    <source>
        <dbReference type="Proteomes" id="UP000887569"/>
    </source>
</evidence>
<proteinExistence type="predicted"/>